<proteinExistence type="predicted"/>
<comment type="caution">
    <text evidence="1">The sequence shown here is derived from an EMBL/GenBank/DDBJ whole genome shotgun (WGS) entry which is preliminary data.</text>
</comment>
<reference evidence="1 2" key="1">
    <citation type="journal article" date="2021" name="Hortic Res">
        <title>High-quality reference genome and annotation aids understanding of berry development for evergreen blueberry (Vaccinium darrowii).</title>
        <authorList>
            <person name="Yu J."/>
            <person name="Hulse-Kemp A.M."/>
            <person name="Babiker E."/>
            <person name="Staton M."/>
        </authorList>
    </citation>
    <scope>NUCLEOTIDE SEQUENCE [LARGE SCALE GENOMIC DNA]</scope>
    <source>
        <strain evidence="2">cv. NJ 8807/NJ 8810</strain>
        <tissue evidence="1">Young leaf</tissue>
    </source>
</reference>
<dbReference type="EMBL" id="CM037154">
    <property type="protein sequence ID" value="KAH7859516.1"/>
    <property type="molecule type" value="Genomic_DNA"/>
</dbReference>
<accession>A0ACB7Z1Q7</accession>
<protein>
    <submittedName>
        <fullName evidence="1">Uncharacterized protein</fullName>
    </submittedName>
</protein>
<sequence>MDPLKYLFEKPALTGKLARWLLLLAEFELKYVMRKSVKGRVVAEFLADHPIEGSEDTEFQFPDEHVMAMTEDIWKLYFDGAANQRGFGIVILLVSPEGPHIPLSFKLNFEVTNNQAEYEACIVGMEAALEIGVKKLEVVGDSNLVVSQANGDWKVREEKLKPYHKDLDDLIHQFEQVTFTHIPRMKNQFADALATLASMVELPVGVRMRPIMIEQRNKPAYEYVMNVGEIDDGLPWYHDIWNLVEKGEYPEGANKKDRIALQRLASQYIICGGRLYKRSYCGMHKLCIHGDDTKKIVFNMCEDVISARSTLTSCMFRHLNFIRWQHLGLSQCGE</sequence>
<gene>
    <name evidence="1" type="ORF">Vadar_002080</name>
</gene>
<dbReference type="Proteomes" id="UP000828048">
    <property type="component" value="Chromosome 4"/>
</dbReference>
<keyword evidence="2" id="KW-1185">Reference proteome</keyword>
<evidence type="ECO:0000313" key="2">
    <source>
        <dbReference type="Proteomes" id="UP000828048"/>
    </source>
</evidence>
<evidence type="ECO:0000313" key="1">
    <source>
        <dbReference type="EMBL" id="KAH7859516.1"/>
    </source>
</evidence>
<name>A0ACB7Z1Q7_9ERIC</name>
<organism evidence="1 2">
    <name type="scientific">Vaccinium darrowii</name>
    <dbReference type="NCBI Taxonomy" id="229202"/>
    <lineage>
        <taxon>Eukaryota</taxon>
        <taxon>Viridiplantae</taxon>
        <taxon>Streptophyta</taxon>
        <taxon>Embryophyta</taxon>
        <taxon>Tracheophyta</taxon>
        <taxon>Spermatophyta</taxon>
        <taxon>Magnoliopsida</taxon>
        <taxon>eudicotyledons</taxon>
        <taxon>Gunneridae</taxon>
        <taxon>Pentapetalae</taxon>
        <taxon>asterids</taxon>
        <taxon>Ericales</taxon>
        <taxon>Ericaceae</taxon>
        <taxon>Vaccinioideae</taxon>
        <taxon>Vaccinieae</taxon>
        <taxon>Vaccinium</taxon>
    </lineage>
</organism>